<keyword evidence="1" id="KW-0472">Membrane</keyword>
<dbReference type="EMBL" id="BQNB010012590">
    <property type="protein sequence ID" value="GJT05487.1"/>
    <property type="molecule type" value="Genomic_DNA"/>
</dbReference>
<comment type="caution">
    <text evidence="2">The sequence shown here is derived from an EMBL/GenBank/DDBJ whole genome shotgun (WGS) entry which is preliminary data.</text>
</comment>
<gene>
    <name evidence="2" type="ORF">Tco_0839949</name>
</gene>
<feature type="transmembrane region" description="Helical" evidence="1">
    <location>
        <begin position="50"/>
        <end position="83"/>
    </location>
</feature>
<evidence type="ECO:0000313" key="3">
    <source>
        <dbReference type="Proteomes" id="UP001151760"/>
    </source>
</evidence>
<protein>
    <submittedName>
        <fullName evidence="2">Uncharacterized protein</fullName>
    </submittedName>
</protein>
<feature type="transmembrane region" description="Helical" evidence="1">
    <location>
        <begin position="190"/>
        <end position="212"/>
    </location>
</feature>
<name>A0ABQ5AV70_9ASTR</name>
<sequence length="379" mass="39374">MVTVVCVDGWDIVCFGAFVEDISCLLDCFGVCLCLAGELMFYLWDFVSVFGYGVSGFICGYMVVGVGAGMEMLGGFVVLRILVIGVHGEIGVGLWICGGCVWLLVSLGLVVVGFGEGVGIVVGRLVGCGVFLGCLGYAGLVLLWVGVALDCCLCTLGGWFSSFRCEVVLVCEYVLVLAFSWGVVRMGGRGLLVEYIEVGLIVFDSLVVWYCYVRGSGDVGVDCGAGCCLSIDIGLFVLGCVWGGVLFALVGLCGCCVMGSDLLVFVRVGGIGRSLRVACSGFGWVGGYFVCGCCASRGVVRYCRGGVSRVWICGWMCVVVGGRLGWVIGGDGGVRSVVVVGTHGGGDVFCWVLCRAGWRHAVGGRGVVVLGGGSGRGVV</sequence>
<reference evidence="2" key="2">
    <citation type="submission" date="2022-01" db="EMBL/GenBank/DDBJ databases">
        <authorList>
            <person name="Yamashiro T."/>
            <person name="Shiraishi A."/>
            <person name="Satake H."/>
            <person name="Nakayama K."/>
        </authorList>
    </citation>
    <scope>NUCLEOTIDE SEQUENCE</scope>
</reference>
<keyword evidence="3" id="KW-1185">Reference proteome</keyword>
<proteinExistence type="predicted"/>
<feature type="transmembrane region" description="Helical" evidence="1">
    <location>
        <begin position="135"/>
        <end position="160"/>
    </location>
</feature>
<dbReference type="Proteomes" id="UP001151760">
    <property type="component" value="Unassembled WGS sequence"/>
</dbReference>
<accession>A0ABQ5AV70</accession>
<organism evidence="2 3">
    <name type="scientific">Tanacetum coccineum</name>
    <dbReference type="NCBI Taxonomy" id="301880"/>
    <lineage>
        <taxon>Eukaryota</taxon>
        <taxon>Viridiplantae</taxon>
        <taxon>Streptophyta</taxon>
        <taxon>Embryophyta</taxon>
        <taxon>Tracheophyta</taxon>
        <taxon>Spermatophyta</taxon>
        <taxon>Magnoliopsida</taxon>
        <taxon>eudicotyledons</taxon>
        <taxon>Gunneridae</taxon>
        <taxon>Pentapetalae</taxon>
        <taxon>asterids</taxon>
        <taxon>campanulids</taxon>
        <taxon>Asterales</taxon>
        <taxon>Asteraceae</taxon>
        <taxon>Asteroideae</taxon>
        <taxon>Anthemideae</taxon>
        <taxon>Anthemidinae</taxon>
        <taxon>Tanacetum</taxon>
    </lineage>
</organism>
<feature type="transmembrane region" description="Helical" evidence="1">
    <location>
        <begin position="167"/>
        <end position="184"/>
    </location>
</feature>
<feature type="transmembrane region" description="Helical" evidence="1">
    <location>
        <begin position="90"/>
        <end position="115"/>
    </location>
</feature>
<reference evidence="2" key="1">
    <citation type="journal article" date="2022" name="Int. J. Mol. Sci.">
        <title>Draft Genome of Tanacetum Coccineum: Genomic Comparison of Closely Related Tanacetum-Family Plants.</title>
        <authorList>
            <person name="Yamashiro T."/>
            <person name="Shiraishi A."/>
            <person name="Nakayama K."/>
            <person name="Satake H."/>
        </authorList>
    </citation>
    <scope>NUCLEOTIDE SEQUENCE</scope>
</reference>
<keyword evidence="1" id="KW-1133">Transmembrane helix</keyword>
<evidence type="ECO:0000313" key="2">
    <source>
        <dbReference type="EMBL" id="GJT05487.1"/>
    </source>
</evidence>
<keyword evidence="1" id="KW-0812">Transmembrane</keyword>
<evidence type="ECO:0000256" key="1">
    <source>
        <dbReference type="SAM" id="Phobius"/>
    </source>
</evidence>